<evidence type="ECO:0000313" key="2">
    <source>
        <dbReference type="EMBL" id="CAD5920719.1"/>
    </source>
</evidence>
<proteinExistence type="predicted"/>
<dbReference type="EMBL" id="LR882963">
    <property type="protein sequence ID" value="CAD5920719.1"/>
    <property type="molecule type" value="Genomic_DNA"/>
</dbReference>
<feature type="domain" description="DUF4351" evidence="1">
    <location>
        <begin position="267"/>
        <end position="324"/>
    </location>
</feature>
<dbReference type="InterPro" id="IPR025587">
    <property type="entry name" value="DUF4351"/>
</dbReference>
<protein>
    <recommendedName>
        <fullName evidence="1">DUF4351 domain-containing protein</fullName>
    </recommendedName>
</protein>
<dbReference type="Pfam" id="PF12784">
    <property type="entry name" value="PDDEXK_2"/>
    <property type="match status" value="1"/>
</dbReference>
<evidence type="ECO:0000259" key="1">
    <source>
        <dbReference type="Pfam" id="PF14261"/>
    </source>
</evidence>
<accession>A0AAD1V1Q8</accession>
<dbReference type="Proteomes" id="UP001153761">
    <property type="component" value="Chromosome"/>
</dbReference>
<dbReference type="Pfam" id="PF14261">
    <property type="entry name" value="DUF4351"/>
    <property type="match status" value="1"/>
</dbReference>
<dbReference type="PANTHER" id="PTHR41317:SF1">
    <property type="entry name" value="PD-(D_E)XK NUCLEASE FAMILY TRANSPOSASE"/>
    <property type="match status" value="1"/>
</dbReference>
<evidence type="ECO:0000313" key="3">
    <source>
        <dbReference type="Proteomes" id="UP001153761"/>
    </source>
</evidence>
<dbReference type="PANTHER" id="PTHR41317">
    <property type="entry name" value="PD-(D_E)XK NUCLEASE FAMILY TRANSPOSASE"/>
    <property type="match status" value="1"/>
</dbReference>
<dbReference type="NCBIfam" id="TIGR01784">
    <property type="entry name" value="T_den_put_tspse"/>
    <property type="match status" value="1"/>
</dbReference>
<dbReference type="AlphaFoldDB" id="A0AAD1V1Q8"/>
<gene>
    <name evidence="2" type="ORF">PANO66_00671</name>
</gene>
<reference evidence="2" key="1">
    <citation type="submission" date="2020-09" db="EMBL/GenBank/DDBJ databases">
        <authorList>
            <person name="Blom J."/>
        </authorList>
    </citation>
    <scope>NUCLEOTIDE SEQUENCE</scope>
    <source>
        <strain evidence="2">No.66</strain>
    </source>
</reference>
<sequence length="330" mass="37316">MTEVLSKSLPILFSTNTMKFINPKTDYAFKKIFGSDQSQDILISFLNAIVYQGETFITSLEIIDPYAPGRISGLKTTYFDVKAQLNNGENVLIEMQAFNVPAFGKRILYNTAKMYVNQLKLGEVYPELRAAIGVAVTDFIMFNEHNKVISQFTLKEDELQVNYQHSPLKLVFVELPKFNKTLEELTTITDKWLYFLRKAPDLEVVPESMLIVPEIEKAFAIADRVNLSLEEVDDLEKREQFERERIGAIELGKAQGLAEGIEIGEQIGIQIGQINLIKRLLERQLGELNQSIEDSLSQLSSEQLSALAEAIFDFSSVGDLSSWLETNCPN</sequence>
<name>A0AAD1V1Q8_PLAAG</name>
<dbReference type="InterPro" id="IPR010106">
    <property type="entry name" value="RpnA"/>
</dbReference>
<organism evidence="2 3">
    <name type="scientific">Planktothrix agardhii</name>
    <name type="common">Oscillatoria agardhii</name>
    <dbReference type="NCBI Taxonomy" id="1160"/>
    <lineage>
        <taxon>Bacteria</taxon>
        <taxon>Bacillati</taxon>
        <taxon>Cyanobacteriota</taxon>
        <taxon>Cyanophyceae</taxon>
        <taxon>Oscillatoriophycideae</taxon>
        <taxon>Oscillatoriales</taxon>
        <taxon>Microcoleaceae</taxon>
        <taxon>Planktothrix</taxon>
    </lineage>
</organism>